<evidence type="ECO:0000313" key="3">
    <source>
        <dbReference type="Proteomes" id="UP000664344"/>
    </source>
</evidence>
<evidence type="ECO:0000313" key="2">
    <source>
        <dbReference type="EMBL" id="MBN7768622.1"/>
    </source>
</evidence>
<dbReference type="RefSeq" id="WP_206556493.1">
    <property type="nucleotide sequence ID" value="NZ_JAFKDB010000007.1"/>
</dbReference>
<accession>A0ABS3BAY8</accession>
<keyword evidence="3" id="KW-1185">Reference proteome</keyword>
<dbReference type="PRINTS" id="PR00111">
    <property type="entry name" value="ABHYDROLASE"/>
</dbReference>
<keyword evidence="2" id="KW-0378">Hydrolase</keyword>
<dbReference type="InterPro" id="IPR000073">
    <property type="entry name" value="AB_hydrolase_1"/>
</dbReference>
<dbReference type="GO" id="GO:0016787">
    <property type="term" value="F:hydrolase activity"/>
    <property type="evidence" value="ECO:0007669"/>
    <property type="project" value="UniProtKB-KW"/>
</dbReference>
<gene>
    <name evidence="2" type="ORF">JYP53_01740</name>
</gene>
<dbReference type="SUPFAM" id="SSF53474">
    <property type="entry name" value="alpha/beta-Hydrolases"/>
    <property type="match status" value="1"/>
</dbReference>
<dbReference type="InterPro" id="IPR029058">
    <property type="entry name" value="AB_hydrolase_fold"/>
</dbReference>
<protein>
    <submittedName>
        <fullName evidence="2">Alpha/beta hydrolase</fullName>
    </submittedName>
</protein>
<proteinExistence type="predicted"/>
<dbReference type="Gene3D" id="3.40.50.1820">
    <property type="entry name" value="alpha/beta hydrolase"/>
    <property type="match status" value="1"/>
</dbReference>
<evidence type="ECO:0000259" key="1">
    <source>
        <dbReference type="Pfam" id="PF12697"/>
    </source>
</evidence>
<name>A0ABS3BAY8_9GAMM</name>
<organism evidence="2 3">
    <name type="scientific">Marinobacter daepoensis</name>
    <dbReference type="NCBI Taxonomy" id="262077"/>
    <lineage>
        <taxon>Bacteria</taxon>
        <taxon>Pseudomonadati</taxon>
        <taxon>Pseudomonadota</taxon>
        <taxon>Gammaproteobacteria</taxon>
        <taxon>Pseudomonadales</taxon>
        <taxon>Marinobacteraceae</taxon>
        <taxon>Marinobacter</taxon>
    </lineage>
</organism>
<dbReference type="PANTHER" id="PTHR43689:SF8">
    <property type="entry name" value="ALPHA_BETA-HYDROLASES SUPERFAMILY PROTEIN"/>
    <property type="match status" value="1"/>
</dbReference>
<comment type="caution">
    <text evidence="2">The sequence shown here is derived from an EMBL/GenBank/DDBJ whole genome shotgun (WGS) entry which is preliminary data.</text>
</comment>
<dbReference type="PANTHER" id="PTHR43689">
    <property type="entry name" value="HYDROLASE"/>
    <property type="match status" value="1"/>
</dbReference>
<reference evidence="2 3" key="1">
    <citation type="submission" date="2021-02" db="EMBL/GenBank/DDBJ databases">
        <title>PHA producing bacteria isolated from coastal sediment in Guangdong, Shenzhen.</title>
        <authorList>
            <person name="Zheng W."/>
            <person name="Yu S."/>
            <person name="Huang Y."/>
        </authorList>
    </citation>
    <scope>NUCLEOTIDE SEQUENCE [LARGE SCALE GENOMIC DNA]</scope>
    <source>
        <strain evidence="2 3">TN21-5</strain>
    </source>
</reference>
<sequence length="270" mass="29855">MKADTKPPVLLIHGMWSDANTLHEVTSAFEESGYTAQAVTLPYHCPRARHTATSRNALAATRLQDYVACVLEQVQQLDAPPILVGHSMGGLIAQLVAARVPCERLILLSSAAPAGINSIRWSVLKTLGRNLFHFPLWKRLTALSKANIRYGIANAQPPSIQEEIEATSGYESGFVTVQMTLGSLTRRVFSRIEPEKLACPTLIIGGTEDRITPIKVQRRIAKHYRNQPELIEIPGCCHWTIGGAFFPEVRKAMFYWLATKPAPSPHGHCR</sequence>
<dbReference type="EMBL" id="JAFKDB010000007">
    <property type="protein sequence ID" value="MBN7768622.1"/>
    <property type="molecule type" value="Genomic_DNA"/>
</dbReference>
<dbReference type="Proteomes" id="UP000664344">
    <property type="component" value="Unassembled WGS sequence"/>
</dbReference>
<dbReference type="Pfam" id="PF12697">
    <property type="entry name" value="Abhydrolase_6"/>
    <property type="match status" value="1"/>
</dbReference>
<feature type="domain" description="AB hydrolase-1" evidence="1">
    <location>
        <begin position="9"/>
        <end position="238"/>
    </location>
</feature>